<dbReference type="AlphaFoldDB" id="A0AAV6L7H3"/>
<comment type="caution">
    <text evidence="1">The sequence shown here is derived from an EMBL/GenBank/DDBJ whole genome shotgun (WGS) entry which is preliminary data.</text>
</comment>
<organism evidence="1 2">
    <name type="scientific">Rhododendron griersonianum</name>
    <dbReference type="NCBI Taxonomy" id="479676"/>
    <lineage>
        <taxon>Eukaryota</taxon>
        <taxon>Viridiplantae</taxon>
        <taxon>Streptophyta</taxon>
        <taxon>Embryophyta</taxon>
        <taxon>Tracheophyta</taxon>
        <taxon>Spermatophyta</taxon>
        <taxon>Magnoliopsida</taxon>
        <taxon>eudicotyledons</taxon>
        <taxon>Gunneridae</taxon>
        <taxon>Pentapetalae</taxon>
        <taxon>asterids</taxon>
        <taxon>Ericales</taxon>
        <taxon>Ericaceae</taxon>
        <taxon>Ericoideae</taxon>
        <taxon>Rhodoreae</taxon>
        <taxon>Rhododendron</taxon>
    </lineage>
</organism>
<sequence length="113" mass="12122">MAAPTNGGESDMATEELYSDFSSLLYPTFSPPRLTPLPPPLFLPSSSSMVIYQGSNQSMDDPTQNQEHEDIVDPALYLAGLGVVTAAAAAAATSELERGVRLEAKRRGNYDDE</sequence>
<gene>
    <name evidence="1" type="ORF">RHGRI_003618</name>
</gene>
<evidence type="ECO:0000313" key="2">
    <source>
        <dbReference type="Proteomes" id="UP000823749"/>
    </source>
</evidence>
<dbReference type="Proteomes" id="UP000823749">
    <property type="component" value="Chromosome 2"/>
</dbReference>
<name>A0AAV6L7H3_9ERIC</name>
<accession>A0AAV6L7H3</accession>
<dbReference type="EMBL" id="JACTNZ010000002">
    <property type="protein sequence ID" value="KAG5560369.1"/>
    <property type="molecule type" value="Genomic_DNA"/>
</dbReference>
<evidence type="ECO:0000313" key="1">
    <source>
        <dbReference type="EMBL" id="KAG5560369.1"/>
    </source>
</evidence>
<keyword evidence="2" id="KW-1185">Reference proteome</keyword>
<reference evidence="1" key="1">
    <citation type="submission" date="2020-08" db="EMBL/GenBank/DDBJ databases">
        <title>Plant Genome Project.</title>
        <authorList>
            <person name="Zhang R.-G."/>
        </authorList>
    </citation>
    <scope>NUCLEOTIDE SEQUENCE</scope>
    <source>
        <strain evidence="1">WSP0</strain>
        <tissue evidence="1">Leaf</tissue>
    </source>
</reference>
<protein>
    <submittedName>
        <fullName evidence="1">Uncharacterized protein</fullName>
    </submittedName>
</protein>
<proteinExistence type="predicted"/>